<gene>
    <name evidence="4" type="ORF">DGUA_6G007494</name>
</gene>
<evidence type="ECO:0000256" key="2">
    <source>
        <dbReference type="SAM" id="MobiDB-lite"/>
    </source>
</evidence>
<dbReference type="InterPro" id="IPR022110">
    <property type="entry name" value="CASC1_C"/>
</dbReference>
<dbReference type="OMA" id="RMDGVYM"/>
<dbReference type="AlphaFoldDB" id="A0A3B0J980"/>
<name>A0A3B0J980_DROGU</name>
<organism evidence="4 5">
    <name type="scientific">Drosophila guanche</name>
    <name type="common">Fruit fly</name>
    <dbReference type="NCBI Taxonomy" id="7266"/>
    <lineage>
        <taxon>Eukaryota</taxon>
        <taxon>Metazoa</taxon>
        <taxon>Ecdysozoa</taxon>
        <taxon>Arthropoda</taxon>
        <taxon>Hexapoda</taxon>
        <taxon>Insecta</taxon>
        <taxon>Pterygota</taxon>
        <taxon>Neoptera</taxon>
        <taxon>Endopterygota</taxon>
        <taxon>Diptera</taxon>
        <taxon>Brachycera</taxon>
        <taxon>Muscomorpha</taxon>
        <taxon>Ephydroidea</taxon>
        <taxon>Drosophilidae</taxon>
        <taxon>Drosophila</taxon>
        <taxon>Sophophora</taxon>
    </lineage>
</organism>
<protein>
    <recommendedName>
        <fullName evidence="3">CASC1 C-terminal domain-containing protein</fullName>
    </recommendedName>
</protein>
<dbReference type="InterPro" id="IPR023247">
    <property type="entry name" value="IC97/Dnai7-like"/>
</dbReference>
<evidence type="ECO:0000313" key="5">
    <source>
        <dbReference type="Proteomes" id="UP000268350"/>
    </source>
</evidence>
<accession>A0A3B0J980</accession>
<keyword evidence="5" id="KW-1185">Reference proteome</keyword>
<reference evidence="5" key="1">
    <citation type="submission" date="2018-01" db="EMBL/GenBank/DDBJ databases">
        <authorList>
            <person name="Alioto T."/>
            <person name="Alioto T."/>
        </authorList>
    </citation>
    <scope>NUCLEOTIDE SEQUENCE [LARGE SCALE GENOMIC DNA]</scope>
</reference>
<dbReference type="GO" id="GO:0008017">
    <property type="term" value="F:microtubule binding"/>
    <property type="evidence" value="ECO:0007669"/>
    <property type="project" value="TreeGrafter"/>
</dbReference>
<dbReference type="PANTHER" id="PTHR20929:SF11">
    <property type="entry name" value="DYNEIN AXONEMAL INTERMEDIATE CHAIN 7"/>
    <property type="match status" value="1"/>
</dbReference>
<feature type="domain" description="CASC1 C-terminal" evidence="3">
    <location>
        <begin position="795"/>
        <end position="1015"/>
    </location>
</feature>
<dbReference type="STRING" id="7266.A0A3B0J980"/>
<dbReference type="Proteomes" id="UP000268350">
    <property type="component" value="Unassembled WGS sequence"/>
</dbReference>
<feature type="coiled-coil region" evidence="1">
    <location>
        <begin position="316"/>
        <end position="347"/>
    </location>
</feature>
<dbReference type="EMBL" id="OUUW01000002">
    <property type="protein sequence ID" value="SPP76893.1"/>
    <property type="molecule type" value="Genomic_DNA"/>
</dbReference>
<dbReference type="GO" id="GO:0048487">
    <property type="term" value="F:beta-tubulin binding"/>
    <property type="evidence" value="ECO:0007669"/>
    <property type="project" value="TreeGrafter"/>
</dbReference>
<dbReference type="PANTHER" id="PTHR20929">
    <property type="entry name" value="LUNG ADENOMA SUSCEPTIBILITY 1-RELATED"/>
    <property type="match status" value="1"/>
</dbReference>
<feature type="region of interest" description="Disordered" evidence="2">
    <location>
        <begin position="757"/>
        <end position="791"/>
    </location>
</feature>
<proteinExistence type="predicted"/>
<dbReference type="Pfam" id="PF12366">
    <property type="entry name" value="Casc1_C"/>
    <property type="match status" value="1"/>
</dbReference>
<keyword evidence="1" id="KW-0175">Coiled coil</keyword>
<evidence type="ECO:0000259" key="3">
    <source>
        <dbReference type="Pfam" id="PF12366"/>
    </source>
</evidence>
<evidence type="ECO:0000256" key="1">
    <source>
        <dbReference type="SAM" id="Coils"/>
    </source>
</evidence>
<evidence type="ECO:0000313" key="4">
    <source>
        <dbReference type="EMBL" id="SPP76893.1"/>
    </source>
</evidence>
<dbReference type="OrthoDB" id="7737418at2759"/>
<sequence length="1063" mass="123827">MAKHQGDVNYNMITEAEMLEQQERYLSRLQDVAASCEYVKRALNDFNKLELARAKKEHWHHYVSCDELPRPYDPCEMRTFLAKRRHFEDIETDKSIDWVLSVDERSVLNQNIHREDRTRATLEQKLGISPGVAFDRDVQMCLDTLKNIELMLDNQAEVERMSLQTQLEVFEVRGDIEREIDSLFDRLTYRILGMQAVYMKTVDAREATWSYKCKPWTMDIWGLLNAPVRFDQFDIPAMLVDMRATGVMVQMPLSVLKECLTLRCIHTSFDSYSQKAKSYEPVIPENVSYPNAGIVDIEASLVSEWNMQVEIQEQALAAMLQRREQYLELLELIQERTEMAIKREKEQAQSQSKGKQPRIVVPKTPKEAPEVLPGMYPDTHETFLQQEENQYKEYLNEVYHPHKLDMTADEINLRQHIMLGGIYSIVFVRRPTQVQFQTLNLILHEDGRVLHTLPEVVAEMGRGVHSMMPEFRRTQITESRRQTPATSRMRLTTALDARMSSIRLQDSELPYFNVTLQLPVELCRWSEPRLCQYVTEMVPIVEVPAFEAPEDRKSKAPSRFTARDNRGTIAGSETSNIFRPSQLSVLRQSKLARISTIYAPLANFSLERTLTLTEMRNLQKYSLPRIISSFELPWDMMDEDLKLEEQQKSKGKGLKIVQRSLEHEAKGRPIREFEYKTQHKPERIYPLFENAQRFMCTEGKPNDKTLHGFVNTLEDIKTQYLRRPHDLLLQCGVAKEEAKKTSIAARSTKEMYRRGTVNPVKKSITASSANNMDFGEDSDSSSSSKTKPEVPMKELTHWTTKHIIKTIFDRVANTITFRTDRLGVFGLAFKRYEHFPFRDWSLQPNEENSDEIILKLDTNHVRVFLYIAAQGVRGYVTDLGSAYTAHPVKYLEIVEPIADMRDLRKLFVEKNINIFAENDASFYIEKDYFCIKHVAAEQHIYDVMALHCKLMKFYRSNWNRLASRRDIIVGMKTAKDQSELSEVTMRLTPDSATFVKISELCSDNINVIRLEYENTWRNVHHFTDLHQAICSMYPNALDMCNKDTLLLYYIRRLLGEIRVLSYS</sequence>